<keyword evidence="1" id="KW-0812">Transmembrane</keyword>
<accession>A0A1H1J5W8</accession>
<proteinExistence type="predicted"/>
<evidence type="ECO:0000256" key="1">
    <source>
        <dbReference type="SAM" id="Phobius"/>
    </source>
</evidence>
<feature type="transmembrane region" description="Helical" evidence="1">
    <location>
        <begin position="24"/>
        <end position="47"/>
    </location>
</feature>
<protein>
    <submittedName>
        <fullName evidence="2">Uncharacterized protein</fullName>
    </submittedName>
</protein>
<feature type="transmembrane region" description="Helical" evidence="1">
    <location>
        <begin position="53"/>
        <end position="75"/>
    </location>
</feature>
<dbReference type="Proteomes" id="UP000199365">
    <property type="component" value="Unassembled WGS sequence"/>
</dbReference>
<dbReference type="STRING" id="157910.SAMN05445850_4231"/>
<gene>
    <name evidence="2" type="ORF">SAMN05445850_4231</name>
</gene>
<evidence type="ECO:0000313" key="2">
    <source>
        <dbReference type="EMBL" id="SDR45387.1"/>
    </source>
</evidence>
<dbReference type="AlphaFoldDB" id="A0A1H1J5W8"/>
<evidence type="ECO:0000313" key="3">
    <source>
        <dbReference type="Proteomes" id="UP000199365"/>
    </source>
</evidence>
<dbReference type="EMBL" id="FNKX01000002">
    <property type="protein sequence ID" value="SDR45387.1"/>
    <property type="molecule type" value="Genomic_DNA"/>
</dbReference>
<organism evidence="2 3">
    <name type="scientific">Paraburkholderia tuberum</name>
    <dbReference type="NCBI Taxonomy" id="157910"/>
    <lineage>
        <taxon>Bacteria</taxon>
        <taxon>Pseudomonadati</taxon>
        <taxon>Pseudomonadota</taxon>
        <taxon>Betaproteobacteria</taxon>
        <taxon>Burkholderiales</taxon>
        <taxon>Burkholderiaceae</taxon>
        <taxon>Paraburkholderia</taxon>
    </lineage>
</organism>
<sequence length="77" mass="8152">MEQSETETTAESERKRLVRSKIHVGLAALGTLSSVFGIGIALIGGINFDQTKVLLGVGIIVVSTILYVSMLFVAADD</sequence>
<keyword evidence="3" id="KW-1185">Reference proteome</keyword>
<keyword evidence="1" id="KW-0472">Membrane</keyword>
<name>A0A1H1J5W8_9BURK</name>
<dbReference type="RefSeq" id="WP_090810146.1">
    <property type="nucleotide sequence ID" value="NZ_FNKX01000002.1"/>
</dbReference>
<reference evidence="3" key="1">
    <citation type="submission" date="2016-10" db="EMBL/GenBank/DDBJ databases">
        <authorList>
            <person name="Varghese N."/>
            <person name="Submissions S."/>
        </authorList>
    </citation>
    <scope>NUCLEOTIDE SEQUENCE [LARGE SCALE GENOMIC DNA]</scope>
    <source>
        <strain evidence="3">DUS833</strain>
    </source>
</reference>
<keyword evidence="1" id="KW-1133">Transmembrane helix</keyword>